<dbReference type="Gene3D" id="3.30.160.60">
    <property type="entry name" value="Classic Zinc Finger"/>
    <property type="match status" value="1"/>
</dbReference>
<dbReference type="InterPro" id="IPR051061">
    <property type="entry name" value="Zinc_finger_trans_reg"/>
</dbReference>
<evidence type="ECO:0000256" key="2">
    <source>
        <dbReference type="ARBA" id="ARBA00022723"/>
    </source>
</evidence>
<sequence>MKQVHANCMFCGQSCNGRAELDQHIEEHHSQQSLELRKNIKCTWDGCDKTFTKKSNLYAHIRMVHEGVRFVCGEIDLRGTEDLATWPQHQGCGEGFATKAGLENHVRYIHLKLERPQGPGTAPKSDQGDGLTLLQELAGVGDKSRRTVPCTVPGCIQKFFNAGEREAHIHMQHGIGYGNEQAFLFEDGPGHMLSGPGDSSDHDLQQLLSWGQADQPATNYQAGGWDQAGESSISGQSGQPGEDAGPWYGLHNIADGLGLQLAPNGGMVEANAAGEDFGSLLDPALG</sequence>
<dbReference type="EMBL" id="JAKJXP020000075">
    <property type="protein sequence ID" value="KAK7749306.1"/>
    <property type="molecule type" value="Genomic_DNA"/>
</dbReference>
<keyword evidence="7" id="KW-0539">Nucleus</keyword>
<dbReference type="PROSITE" id="PS00028">
    <property type="entry name" value="ZINC_FINGER_C2H2_1"/>
    <property type="match status" value="1"/>
</dbReference>
<feature type="region of interest" description="Disordered" evidence="9">
    <location>
        <begin position="216"/>
        <end position="248"/>
    </location>
</feature>
<evidence type="ECO:0000259" key="10">
    <source>
        <dbReference type="PROSITE" id="PS50157"/>
    </source>
</evidence>
<keyword evidence="3 8" id="KW-0863">Zinc-finger</keyword>
<dbReference type="InterPro" id="IPR013087">
    <property type="entry name" value="Znf_C2H2_type"/>
</dbReference>
<evidence type="ECO:0000256" key="4">
    <source>
        <dbReference type="ARBA" id="ARBA00022833"/>
    </source>
</evidence>
<evidence type="ECO:0000256" key="1">
    <source>
        <dbReference type="ARBA" id="ARBA00004123"/>
    </source>
</evidence>
<keyword evidence="12" id="KW-1185">Reference proteome</keyword>
<feature type="compositionally biased region" description="Polar residues" evidence="9">
    <location>
        <begin position="229"/>
        <end position="239"/>
    </location>
</feature>
<evidence type="ECO:0000256" key="5">
    <source>
        <dbReference type="ARBA" id="ARBA00023015"/>
    </source>
</evidence>
<feature type="domain" description="C2H2-type" evidence="10">
    <location>
        <begin position="40"/>
        <end position="70"/>
    </location>
</feature>
<keyword evidence="4" id="KW-0862">Zinc</keyword>
<dbReference type="SUPFAM" id="SSF57667">
    <property type="entry name" value="beta-beta-alpha zinc fingers"/>
    <property type="match status" value="1"/>
</dbReference>
<name>A0AAN9UJZ2_9PEZI</name>
<evidence type="ECO:0000313" key="12">
    <source>
        <dbReference type="Proteomes" id="UP001320420"/>
    </source>
</evidence>
<evidence type="ECO:0000313" key="11">
    <source>
        <dbReference type="EMBL" id="KAK7749306.1"/>
    </source>
</evidence>
<evidence type="ECO:0000256" key="3">
    <source>
        <dbReference type="ARBA" id="ARBA00022771"/>
    </source>
</evidence>
<keyword evidence="5" id="KW-0805">Transcription regulation</keyword>
<evidence type="ECO:0000256" key="8">
    <source>
        <dbReference type="PROSITE-ProRule" id="PRU00042"/>
    </source>
</evidence>
<accession>A0AAN9UJZ2</accession>
<dbReference type="SMART" id="SM00355">
    <property type="entry name" value="ZnF_C2H2"/>
    <property type="match status" value="4"/>
</dbReference>
<dbReference type="InterPro" id="IPR036236">
    <property type="entry name" value="Znf_C2H2_sf"/>
</dbReference>
<reference evidence="11 12" key="1">
    <citation type="submission" date="2024-02" db="EMBL/GenBank/DDBJ databases">
        <title>De novo assembly and annotation of 12 fungi associated with fruit tree decline syndrome in Ontario, Canada.</title>
        <authorList>
            <person name="Sulman M."/>
            <person name="Ellouze W."/>
            <person name="Ilyukhin E."/>
        </authorList>
    </citation>
    <scope>NUCLEOTIDE SEQUENCE [LARGE SCALE GENOMIC DNA]</scope>
    <source>
        <strain evidence="11 12">M11/M66-122</strain>
    </source>
</reference>
<proteinExistence type="predicted"/>
<dbReference type="GO" id="GO:0008270">
    <property type="term" value="F:zinc ion binding"/>
    <property type="evidence" value="ECO:0007669"/>
    <property type="project" value="UniProtKB-KW"/>
</dbReference>
<dbReference type="GO" id="GO:0006357">
    <property type="term" value="P:regulation of transcription by RNA polymerase II"/>
    <property type="evidence" value="ECO:0007669"/>
    <property type="project" value="TreeGrafter"/>
</dbReference>
<keyword evidence="2" id="KW-0479">Metal-binding</keyword>
<dbReference type="PROSITE" id="PS50157">
    <property type="entry name" value="ZINC_FINGER_C2H2_2"/>
    <property type="match status" value="1"/>
</dbReference>
<dbReference type="AlphaFoldDB" id="A0AAN9UJZ2"/>
<dbReference type="PANTHER" id="PTHR46179:SF13">
    <property type="entry name" value="C2H2-TYPE DOMAIN-CONTAINING PROTEIN"/>
    <property type="match status" value="1"/>
</dbReference>
<gene>
    <name evidence="11" type="ORF">SLS62_008275</name>
</gene>
<organism evidence="11 12">
    <name type="scientific">Diatrype stigma</name>
    <dbReference type="NCBI Taxonomy" id="117547"/>
    <lineage>
        <taxon>Eukaryota</taxon>
        <taxon>Fungi</taxon>
        <taxon>Dikarya</taxon>
        <taxon>Ascomycota</taxon>
        <taxon>Pezizomycotina</taxon>
        <taxon>Sordariomycetes</taxon>
        <taxon>Xylariomycetidae</taxon>
        <taxon>Xylariales</taxon>
        <taxon>Diatrypaceae</taxon>
        <taxon>Diatrype</taxon>
    </lineage>
</organism>
<comment type="caution">
    <text evidence="11">The sequence shown here is derived from an EMBL/GenBank/DDBJ whole genome shotgun (WGS) entry which is preliminary data.</text>
</comment>
<evidence type="ECO:0000256" key="7">
    <source>
        <dbReference type="ARBA" id="ARBA00023242"/>
    </source>
</evidence>
<protein>
    <recommendedName>
        <fullName evidence="10">C2H2-type domain-containing protein</fullName>
    </recommendedName>
</protein>
<dbReference type="Pfam" id="PF00096">
    <property type="entry name" value="zf-C2H2"/>
    <property type="match status" value="1"/>
</dbReference>
<evidence type="ECO:0000256" key="9">
    <source>
        <dbReference type="SAM" id="MobiDB-lite"/>
    </source>
</evidence>
<dbReference type="Proteomes" id="UP001320420">
    <property type="component" value="Unassembled WGS sequence"/>
</dbReference>
<dbReference type="PANTHER" id="PTHR46179">
    <property type="entry name" value="ZINC FINGER PROTEIN"/>
    <property type="match status" value="1"/>
</dbReference>
<comment type="subcellular location">
    <subcellularLocation>
        <location evidence="1">Nucleus</location>
    </subcellularLocation>
</comment>
<dbReference type="GO" id="GO:0005634">
    <property type="term" value="C:nucleus"/>
    <property type="evidence" value="ECO:0007669"/>
    <property type="project" value="UniProtKB-SubCell"/>
</dbReference>
<evidence type="ECO:0000256" key="6">
    <source>
        <dbReference type="ARBA" id="ARBA00023163"/>
    </source>
</evidence>
<keyword evidence="6" id="KW-0804">Transcription</keyword>